<name>A0ABY7ZXX2_9ACTN</name>
<evidence type="ECO:0000313" key="2">
    <source>
        <dbReference type="EMBL" id="WDZ86589.1"/>
    </source>
</evidence>
<feature type="domain" description="ANTAR" evidence="1">
    <location>
        <begin position="31"/>
        <end position="92"/>
    </location>
</feature>
<dbReference type="SMART" id="SM01012">
    <property type="entry name" value="ANTAR"/>
    <property type="match status" value="1"/>
</dbReference>
<keyword evidence="3" id="KW-1185">Reference proteome</keyword>
<dbReference type="InterPro" id="IPR005561">
    <property type="entry name" value="ANTAR"/>
</dbReference>
<dbReference type="Proteomes" id="UP001219605">
    <property type="component" value="Chromosome"/>
</dbReference>
<organism evidence="2 3">
    <name type="scientific">Micromonospora cathayae</name>
    <dbReference type="NCBI Taxonomy" id="3028804"/>
    <lineage>
        <taxon>Bacteria</taxon>
        <taxon>Bacillati</taxon>
        <taxon>Actinomycetota</taxon>
        <taxon>Actinomycetes</taxon>
        <taxon>Micromonosporales</taxon>
        <taxon>Micromonosporaceae</taxon>
        <taxon>Micromonospora</taxon>
    </lineage>
</organism>
<dbReference type="InterPro" id="IPR036388">
    <property type="entry name" value="WH-like_DNA-bd_sf"/>
</dbReference>
<proteinExistence type="predicted"/>
<dbReference type="Gene3D" id="1.10.10.10">
    <property type="entry name" value="Winged helix-like DNA-binding domain superfamily/Winged helix DNA-binding domain"/>
    <property type="match status" value="1"/>
</dbReference>
<dbReference type="EMBL" id="CP118615">
    <property type="protein sequence ID" value="WDZ86589.1"/>
    <property type="molecule type" value="Genomic_DNA"/>
</dbReference>
<gene>
    <name evidence="2" type="ORF">PVK37_09420</name>
</gene>
<protein>
    <submittedName>
        <fullName evidence="2">ANTAR domain-containing protein</fullName>
    </submittedName>
</protein>
<dbReference type="PROSITE" id="PS50921">
    <property type="entry name" value="ANTAR"/>
    <property type="match status" value="1"/>
</dbReference>
<sequence length="103" mass="11195">MPGIAEPPAEFADALTFADITVTALLDRQEQAESSGIADIDDDAGEYRAELFQAQGMVMVQLGIPLGQAMARIRAHAYAENRRLSDVARDIVARRLRLDPDGP</sequence>
<accession>A0ABY7ZXX2</accession>
<evidence type="ECO:0000259" key="1">
    <source>
        <dbReference type="PROSITE" id="PS50921"/>
    </source>
</evidence>
<dbReference type="Pfam" id="PF03861">
    <property type="entry name" value="ANTAR"/>
    <property type="match status" value="1"/>
</dbReference>
<dbReference type="RefSeq" id="WP_275033424.1">
    <property type="nucleotide sequence ID" value="NZ_CP118615.1"/>
</dbReference>
<evidence type="ECO:0000313" key="3">
    <source>
        <dbReference type="Proteomes" id="UP001219605"/>
    </source>
</evidence>
<reference evidence="2 3" key="1">
    <citation type="submission" date="2023-02" db="EMBL/GenBank/DDBJ databases">
        <authorList>
            <person name="Mo P."/>
        </authorList>
    </citation>
    <scope>NUCLEOTIDE SEQUENCE [LARGE SCALE GENOMIC DNA]</scope>
    <source>
        <strain evidence="2 3">HUAS 3</strain>
    </source>
</reference>